<protein>
    <submittedName>
        <fullName evidence="2">Uncharacterized protein</fullName>
    </submittedName>
</protein>
<dbReference type="EMBL" id="OU900095">
    <property type="protein sequence ID" value="CAH1169013.1"/>
    <property type="molecule type" value="Genomic_DNA"/>
</dbReference>
<feature type="region of interest" description="Disordered" evidence="1">
    <location>
        <begin position="1"/>
        <end position="172"/>
    </location>
</feature>
<feature type="compositionally biased region" description="Basic residues" evidence="1">
    <location>
        <begin position="61"/>
        <end position="70"/>
    </location>
</feature>
<feature type="compositionally biased region" description="Basic and acidic residues" evidence="1">
    <location>
        <begin position="25"/>
        <end position="55"/>
    </location>
</feature>
<reference evidence="2" key="1">
    <citation type="submission" date="2022-01" db="EMBL/GenBank/DDBJ databases">
        <authorList>
            <person name="King R."/>
        </authorList>
    </citation>
    <scope>NUCLEOTIDE SEQUENCE</scope>
</reference>
<dbReference type="OrthoDB" id="6382611at2759"/>
<organism evidence="2 3">
    <name type="scientific">Phyllotreta striolata</name>
    <name type="common">Striped flea beetle</name>
    <name type="synonym">Crioceris striolata</name>
    <dbReference type="NCBI Taxonomy" id="444603"/>
    <lineage>
        <taxon>Eukaryota</taxon>
        <taxon>Metazoa</taxon>
        <taxon>Ecdysozoa</taxon>
        <taxon>Arthropoda</taxon>
        <taxon>Hexapoda</taxon>
        <taxon>Insecta</taxon>
        <taxon>Pterygota</taxon>
        <taxon>Neoptera</taxon>
        <taxon>Endopterygota</taxon>
        <taxon>Coleoptera</taxon>
        <taxon>Polyphaga</taxon>
        <taxon>Cucujiformia</taxon>
        <taxon>Chrysomeloidea</taxon>
        <taxon>Chrysomelidae</taxon>
        <taxon>Galerucinae</taxon>
        <taxon>Alticini</taxon>
        <taxon>Phyllotreta</taxon>
    </lineage>
</organism>
<keyword evidence="3" id="KW-1185">Reference proteome</keyword>
<gene>
    <name evidence="2" type="ORF">PHYEVI_LOCUS5584</name>
</gene>
<sequence length="348" mass="40092">MLTIESKVKVKKEKSSSTCSSISRKAKEKDSPKMELAKKRKLPVEEKGSSGDKKKSAWLSKHPRKEKIRKTKDFPIGNQKLDDWLAKKIPLLNSQSPNEHKANQKPGQDVTKQNIPSSSKITNSKRLIGTSSTKISTRSKSSSSNSTRSDFSSSLDISSESPGKSSSIKETKATREQKAFFKKYNVIIPTIDELLKEKEDYNQIKAKLEKTSFLTDFSEKHSQKLRSFRKSLNEKENILDCEHLSSQQLLSAFERNKKYLVAIKKKKGVNDDKRLQDNFNIYSNFPPGFIVFNFKQIEFLMKLVTYEFDPNDLNNRYCFTVLLAELCLRIFMECYDMKYEEAVAYLRN</sequence>
<feature type="compositionally biased region" description="Low complexity" evidence="1">
    <location>
        <begin position="130"/>
        <end position="166"/>
    </location>
</feature>
<evidence type="ECO:0000313" key="2">
    <source>
        <dbReference type="EMBL" id="CAH1169013.1"/>
    </source>
</evidence>
<evidence type="ECO:0000256" key="1">
    <source>
        <dbReference type="SAM" id="MobiDB-lite"/>
    </source>
</evidence>
<feature type="compositionally biased region" description="Polar residues" evidence="1">
    <location>
        <begin position="110"/>
        <end position="125"/>
    </location>
</feature>
<name>A0A9P0DQY7_PHYSR</name>
<dbReference type="AlphaFoldDB" id="A0A9P0DQY7"/>
<proteinExistence type="predicted"/>
<dbReference type="Proteomes" id="UP001153712">
    <property type="component" value="Chromosome 2"/>
</dbReference>
<accession>A0A9P0DQY7</accession>
<evidence type="ECO:0000313" key="3">
    <source>
        <dbReference type="Proteomes" id="UP001153712"/>
    </source>
</evidence>